<proteinExistence type="predicted"/>
<gene>
    <name evidence="2" type="ORF">DFP90_1011071</name>
</gene>
<dbReference type="Proteomes" id="UP000256845">
    <property type="component" value="Unassembled WGS sequence"/>
</dbReference>
<feature type="transmembrane region" description="Helical" evidence="1">
    <location>
        <begin position="75"/>
        <end position="97"/>
    </location>
</feature>
<evidence type="ECO:0000256" key="1">
    <source>
        <dbReference type="SAM" id="Phobius"/>
    </source>
</evidence>
<reference evidence="2 3" key="1">
    <citation type="submission" date="2018-07" db="EMBL/GenBank/DDBJ databases">
        <title>Genomic Encyclopedia of Type Strains, Phase III (KMG-III): the genomes of soil and plant-associated and newly described type strains.</title>
        <authorList>
            <person name="Whitman W."/>
        </authorList>
    </citation>
    <scope>NUCLEOTIDE SEQUENCE [LARGE SCALE GENOMIC DNA]</scope>
    <source>
        <strain evidence="2 3">CECT 8488</strain>
    </source>
</reference>
<evidence type="ECO:0000313" key="2">
    <source>
        <dbReference type="EMBL" id="RED54268.1"/>
    </source>
</evidence>
<sequence>MTCGKRLFNVRGEFQRFYGAAGRSARGTMTEGGKKPSLDELDAKIRAAKDHAGLSQRQKLGKDRGNGDQARGLSFAIRLGTELVAALMIGVGIGYFLDRWLETGPWFMIAFFFLGAASGIMNVYRAALGYDSAVGYHPADGEEGDKDESDPNRR</sequence>
<keyword evidence="1" id="KW-0812">Transmembrane</keyword>
<feature type="transmembrane region" description="Helical" evidence="1">
    <location>
        <begin position="103"/>
        <end position="124"/>
    </location>
</feature>
<dbReference type="Pfam" id="PF09527">
    <property type="entry name" value="ATPase_gene1"/>
    <property type="match status" value="1"/>
</dbReference>
<name>A0A3D9HXN9_9PROT</name>
<keyword evidence="1" id="KW-1133">Transmembrane helix</keyword>
<keyword evidence="3" id="KW-1185">Reference proteome</keyword>
<dbReference type="InterPro" id="IPR032820">
    <property type="entry name" value="ATPase_put"/>
</dbReference>
<accession>A0A3D9HXN9</accession>
<dbReference type="AlphaFoldDB" id="A0A3D9HXN9"/>
<evidence type="ECO:0000313" key="3">
    <source>
        <dbReference type="Proteomes" id="UP000256845"/>
    </source>
</evidence>
<dbReference type="EMBL" id="QRDW01000001">
    <property type="protein sequence ID" value="RED54268.1"/>
    <property type="molecule type" value="Genomic_DNA"/>
</dbReference>
<keyword evidence="1" id="KW-0472">Membrane</keyword>
<comment type="caution">
    <text evidence="2">The sequence shown here is derived from an EMBL/GenBank/DDBJ whole genome shotgun (WGS) entry which is preliminary data.</text>
</comment>
<organism evidence="2 3">
    <name type="scientific">Aestuariispira insulae</name>
    <dbReference type="NCBI Taxonomy" id="1461337"/>
    <lineage>
        <taxon>Bacteria</taxon>
        <taxon>Pseudomonadati</taxon>
        <taxon>Pseudomonadota</taxon>
        <taxon>Alphaproteobacteria</taxon>
        <taxon>Rhodospirillales</taxon>
        <taxon>Kiloniellaceae</taxon>
        <taxon>Aestuariispira</taxon>
    </lineage>
</organism>
<protein>
    <submittedName>
        <fullName evidence="2">ATP synthase protein I</fullName>
    </submittedName>
</protein>